<evidence type="ECO:0000313" key="1">
    <source>
        <dbReference type="EMBL" id="KKK53465.1"/>
    </source>
</evidence>
<proteinExistence type="predicted"/>
<accession>A0A0F8WYF2</accession>
<name>A0A0F8WYF2_9ZZZZ</name>
<protein>
    <submittedName>
        <fullName evidence="1">Uncharacterized protein</fullName>
    </submittedName>
</protein>
<dbReference type="EMBL" id="LAZR01066491">
    <property type="protein sequence ID" value="KKK53465.1"/>
    <property type="molecule type" value="Genomic_DNA"/>
</dbReference>
<reference evidence="1" key="1">
    <citation type="journal article" date="2015" name="Nature">
        <title>Complex archaea that bridge the gap between prokaryotes and eukaryotes.</title>
        <authorList>
            <person name="Spang A."/>
            <person name="Saw J.H."/>
            <person name="Jorgensen S.L."/>
            <person name="Zaremba-Niedzwiedzka K."/>
            <person name="Martijn J."/>
            <person name="Lind A.E."/>
            <person name="van Eijk R."/>
            <person name="Schleper C."/>
            <person name="Guy L."/>
            <person name="Ettema T.J."/>
        </authorList>
    </citation>
    <scope>NUCLEOTIDE SEQUENCE</scope>
</reference>
<gene>
    <name evidence="1" type="ORF">LCGC14_3094510</name>
</gene>
<comment type="caution">
    <text evidence="1">The sequence shown here is derived from an EMBL/GenBank/DDBJ whole genome shotgun (WGS) entry which is preliminary data.</text>
</comment>
<dbReference type="AlphaFoldDB" id="A0A0F8WYF2"/>
<sequence length="84" mass="10011">MKTAEEIKKEIIEIIDEFSDDTGTFLPYDKWQSVSENIRLYIESHVVKSQGDSFWFDIFNEKYPDEVSEILDKLEDETKFNPKQ</sequence>
<organism evidence="1">
    <name type="scientific">marine sediment metagenome</name>
    <dbReference type="NCBI Taxonomy" id="412755"/>
    <lineage>
        <taxon>unclassified sequences</taxon>
        <taxon>metagenomes</taxon>
        <taxon>ecological metagenomes</taxon>
    </lineage>
</organism>